<dbReference type="PANTHER" id="PTHR45766">
    <property type="entry name" value="DNA ANNEALING HELICASE AND ENDONUCLEASE ZRANB3 FAMILY MEMBER"/>
    <property type="match status" value="1"/>
</dbReference>
<dbReference type="GO" id="GO:0006281">
    <property type="term" value="P:DNA repair"/>
    <property type="evidence" value="ECO:0007669"/>
    <property type="project" value="TreeGrafter"/>
</dbReference>
<dbReference type="GO" id="GO:0043596">
    <property type="term" value="C:nuclear replication fork"/>
    <property type="evidence" value="ECO:0007669"/>
    <property type="project" value="TreeGrafter"/>
</dbReference>
<dbReference type="InterPro" id="IPR027417">
    <property type="entry name" value="P-loop_NTPase"/>
</dbReference>
<dbReference type="PANTHER" id="PTHR45766:SF3">
    <property type="entry name" value="DNA ANNEALING HELICASE AND ENDONUCLEASE ZRANB3"/>
    <property type="match status" value="1"/>
</dbReference>
<dbReference type="GO" id="GO:0031297">
    <property type="term" value="P:replication fork processing"/>
    <property type="evidence" value="ECO:0007669"/>
    <property type="project" value="TreeGrafter"/>
</dbReference>
<keyword evidence="2" id="KW-0378">Hydrolase</keyword>
<evidence type="ECO:0000259" key="6">
    <source>
        <dbReference type="PROSITE" id="PS51194"/>
    </source>
</evidence>
<dbReference type="Proteomes" id="UP001431209">
    <property type="component" value="Unassembled WGS sequence"/>
</dbReference>
<dbReference type="Pfam" id="PF00271">
    <property type="entry name" value="Helicase_C"/>
    <property type="match status" value="1"/>
</dbReference>
<dbReference type="GO" id="GO:0004520">
    <property type="term" value="F:DNA endonuclease activity"/>
    <property type="evidence" value="ECO:0007669"/>
    <property type="project" value="TreeGrafter"/>
</dbReference>
<dbReference type="EMBL" id="JAOPGA020001095">
    <property type="protein sequence ID" value="KAL0484975.1"/>
    <property type="molecule type" value="Genomic_DNA"/>
</dbReference>
<keyword evidence="3" id="KW-0347">Helicase</keyword>
<reference evidence="7 8" key="1">
    <citation type="submission" date="2024-03" db="EMBL/GenBank/DDBJ databases">
        <title>The Acrasis kona genome and developmental transcriptomes reveal deep origins of eukaryotic multicellular pathways.</title>
        <authorList>
            <person name="Sheikh S."/>
            <person name="Fu C.-J."/>
            <person name="Brown M.W."/>
            <person name="Baldauf S.L."/>
        </authorList>
    </citation>
    <scope>NUCLEOTIDE SEQUENCE [LARGE SCALE GENOMIC DNA]</scope>
    <source>
        <strain evidence="7 8">ATCC MYA-3509</strain>
    </source>
</reference>
<keyword evidence="8" id="KW-1185">Reference proteome</keyword>
<proteinExistence type="predicted"/>
<keyword evidence="1" id="KW-0547">Nucleotide-binding</keyword>
<dbReference type="GO" id="GO:0004386">
    <property type="term" value="F:helicase activity"/>
    <property type="evidence" value="ECO:0007669"/>
    <property type="project" value="UniProtKB-KW"/>
</dbReference>
<dbReference type="SMART" id="SM00490">
    <property type="entry name" value="HELICc"/>
    <property type="match status" value="1"/>
</dbReference>
<evidence type="ECO:0000256" key="2">
    <source>
        <dbReference type="ARBA" id="ARBA00022801"/>
    </source>
</evidence>
<feature type="region of interest" description="Disordered" evidence="5">
    <location>
        <begin position="271"/>
        <end position="317"/>
    </location>
</feature>
<feature type="region of interest" description="Disordered" evidence="5">
    <location>
        <begin position="353"/>
        <end position="378"/>
    </location>
</feature>
<dbReference type="CDD" id="cd18793">
    <property type="entry name" value="SF2_C_SNF"/>
    <property type="match status" value="1"/>
</dbReference>
<dbReference type="SUPFAM" id="SSF52540">
    <property type="entry name" value="P-loop containing nucleoside triphosphate hydrolases"/>
    <property type="match status" value="1"/>
</dbReference>
<feature type="domain" description="Helicase C-terminal" evidence="6">
    <location>
        <begin position="124"/>
        <end position="282"/>
    </location>
</feature>
<dbReference type="InterPro" id="IPR049730">
    <property type="entry name" value="SNF2/RAD54-like_C"/>
</dbReference>
<evidence type="ECO:0000313" key="8">
    <source>
        <dbReference type="Proteomes" id="UP001431209"/>
    </source>
</evidence>
<evidence type="ECO:0000256" key="5">
    <source>
        <dbReference type="SAM" id="MobiDB-lite"/>
    </source>
</evidence>
<organism evidence="7 8">
    <name type="scientific">Acrasis kona</name>
    <dbReference type="NCBI Taxonomy" id="1008807"/>
    <lineage>
        <taxon>Eukaryota</taxon>
        <taxon>Discoba</taxon>
        <taxon>Heterolobosea</taxon>
        <taxon>Tetramitia</taxon>
        <taxon>Eutetramitia</taxon>
        <taxon>Acrasidae</taxon>
        <taxon>Acrasis</taxon>
    </lineage>
</organism>
<dbReference type="InterPro" id="IPR001650">
    <property type="entry name" value="Helicase_C-like"/>
</dbReference>
<evidence type="ECO:0000256" key="1">
    <source>
        <dbReference type="ARBA" id="ARBA00022741"/>
    </source>
</evidence>
<dbReference type="GO" id="GO:0005524">
    <property type="term" value="F:ATP binding"/>
    <property type="evidence" value="ECO:0007669"/>
    <property type="project" value="UniProtKB-KW"/>
</dbReference>
<sequence>MNRVDFSVRYCEGHDAGYGYNESGSSHTLEMNYMLSKGFMIRRRKDQVLKELPPKQRQRIYLTLSGKNKDLIDDGLKSMKSASSELRRATDLLTYSDVNFDKNKQWMQMYKKTGMAKLEPIKEYLKETVLETKEKFLIFAHHRDVMDGLEECMKKNKVEYIRIDGHTPPKKRDEFVQRFQTDKKCQCAILSILAAGTGYTMTASSMVIFAELHFTPGVLLQCEDRVHRIGQKSNSVTIKYLLGAGTLDDTQLWPLLEKKVNVVGETVDGEIDRSDHWNGEHMSYDKMNSNDQDDENDHNDDSDESSDPSNQDDEFDDIQDELDVKIDREEEIEMDVSEEEFVFQDDLDEIVTQPLSSEPKPTPPPPTTRTKSTTGVTGATINSKNLLENFLFKKSSTDELPFNVLNKTKEYQFNRTFADVKEAKEDSEEFRIFNQSWR</sequence>
<dbReference type="GO" id="GO:0016787">
    <property type="term" value="F:hydrolase activity"/>
    <property type="evidence" value="ECO:0007669"/>
    <property type="project" value="UniProtKB-KW"/>
</dbReference>
<dbReference type="Gene3D" id="3.40.50.300">
    <property type="entry name" value="P-loop containing nucleotide triphosphate hydrolases"/>
    <property type="match status" value="1"/>
</dbReference>
<feature type="compositionally biased region" description="Basic and acidic residues" evidence="5">
    <location>
        <begin position="271"/>
        <end position="284"/>
    </location>
</feature>
<evidence type="ECO:0000256" key="3">
    <source>
        <dbReference type="ARBA" id="ARBA00022806"/>
    </source>
</evidence>
<keyword evidence="4" id="KW-0067">ATP-binding</keyword>
<comment type="caution">
    <text evidence="7">The sequence shown here is derived from an EMBL/GenBank/DDBJ whole genome shotgun (WGS) entry which is preliminary data.</text>
</comment>
<evidence type="ECO:0000256" key="4">
    <source>
        <dbReference type="ARBA" id="ARBA00022840"/>
    </source>
</evidence>
<dbReference type="PROSITE" id="PS51194">
    <property type="entry name" value="HELICASE_CTER"/>
    <property type="match status" value="1"/>
</dbReference>
<evidence type="ECO:0000313" key="7">
    <source>
        <dbReference type="EMBL" id="KAL0484975.1"/>
    </source>
</evidence>
<feature type="compositionally biased region" description="Acidic residues" evidence="5">
    <location>
        <begin position="291"/>
        <end position="317"/>
    </location>
</feature>
<dbReference type="AlphaFoldDB" id="A0AAW2Z6B5"/>
<protein>
    <recommendedName>
        <fullName evidence="6">Helicase C-terminal domain-containing protein</fullName>
    </recommendedName>
</protein>
<gene>
    <name evidence="7" type="ORF">AKO1_003787</name>
</gene>
<accession>A0AAW2Z6B5</accession>
<name>A0AAW2Z6B5_9EUKA</name>